<proteinExistence type="predicted"/>
<evidence type="ECO:0000259" key="1">
    <source>
        <dbReference type="Pfam" id="PF01965"/>
    </source>
</evidence>
<organism evidence="2">
    <name type="scientific">Auricularia cornea</name>
    <dbReference type="NCBI Taxonomy" id="1238391"/>
    <lineage>
        <taxon>Eukaryota</taxon>
        <taxon>Fungi</taxon>
        <taxon>Dikarya</taxon>
        <taxon>Basidiomycota</taxon>
        <taxon>Agaricomycotina</taxon>
        <taxon>Agaricomycetes</taxon>
        <taxon>Auriculariales</taxon>
        <taxon>Auriculariaceae</taxon>
        <taxon>Auricularia</taxon>
    </lineage>
</organism>
<reference evidence="2" key="1">
    <citation type="submission" date="2019-05" db="EMBL/GenBank/DDBJ databases">
        <authorList>
            <person name="Wang P."/>
            <person name="Yao F.-J."/>
        </authorList>
    </citation>
    <scope>NUCLEOTIDE SEQUENCE</scope>
    <source>
        <strain evidence="2">ACP004</strain>
    </source>
</reference>
<sequence length="239" mass="25245">MSSESKVLKVAICLYPGVQLLDFAGPLDLLSVLSPAHAGIVKPPPPVLFSMTQLATEDTVVASAGLVMKATSTYDKEIASGVQYDVLLVPGGLGSSPGKTPEVLLEFLKAQAPRAQYLLSVCSGSWILQQAGLLTGKRATTNKSLFNVITAASKDEVQWVRKARWVEDGTVWTASGVTAGMDMTIAFITQLAGAGVAAVVSNGAEYSACAQEDDPFADVWNDEAQMKLALSFGEHMNHL</sequence>
<dbReference type="InterPro" id="IPR052158">
    <property type="entry name" value="INH-QAR"/>
</dbReference>
<dbReference type="GO" id="GO:0016740">
    <property type="term" value="F:transferase activity"/>
    <property type="evidence" value="ECO:0007669"/>
    <property type="project" value="UniProtKB-KW"/>
</dbReference>
<accession>A0A650FPI1</accession>
<dbReference type="PANTHER" id="PTHR43130:SF15">
    <property type="entry name" value="THIJ_PFPI FAMILY PROTEIN (AFU_ORTHOLOGUE AFUA_5G14240)"/>
    <property type="match status" value="1"/>
</dbReference>
<dbReference type="Pfam" id="PF01965">
    <property type="entry name" value="DJ-1_PfpI"/>
    <property type="match status" value="1"/>
</dbReference>
<dbReference type="InterPro" id="IPR029062">
    <property type="entry name" value="Class_I_gatase-like"/>
</dbReference>
<name>A0A650FPI1_9AGAM</name>
<dbReference type="PANTHER" id="PTHR43130">
    <property type="entry name" value="ARAC-FAMILY TRANSCRIPTIONAL REGULATOR"/>
    <property type="match status" value="1"/>
</dbReference>
<protein>
    <submittedName>
        <fullName evidence="2">Class I glutamine amidotransferase-like protein</fullName>
    </submittedName>
</protein>
<keyword evidence="2" id="KW-0808">Transferase</keyword>
<evidence type="ECO:0000313" key="2">
    <source>
        <dbReference type="EMBL" id="QGV12922.1"/>
    </source>
</evidence>
<dbReference type="InterPro" id="IPR002818">
    <property type="entry name" value="DJ-1/PfpI"/>
</dbReference>
<dbReference type="CDD" id="cd03139">
    <property type="entry name" value="GATase1_PfpI_2"/>
    <property type="match status" value="1"/>
</dbReference>
<dbReference type="SUPFAM" id="SSF52317">
    <property type="entry name" value="Class I glutamine amidotransferase-like"/>
    <property type="match status" value="1"/>
</dbReference>
<dbReference type="Gene3D" id="3.40.50.880">
    <property type="match status" value="1"/>
</dbReference>
<dbReference type="AlphaFoldDB" id="A0A650FPI1"/>
<feature type="domain" description="DJ-1/PfpI" evidence="1">
    <location>
        <begin position="9"/>
        <end position="189"/>
    </location>
</feature>
<keyword evidence="2" id="KW-0315">Glutamine amidotransferase</keyword>
<dbReference type="EMBL" id="MK911858">
    <property type="protein sequence ID" value="QGV12922.1"/>
    <property type="molecule type" value="Genomic_DNA"/>
</dbReference>